<dbReference type="Proteomes" id="UP000318571">
    <property type="component" value="Chromosome 5"/>
</dbReference>
<keyword evidence="4" id="KW-1185">Reference proteome</keyword>
<evidence type="ECO:0000313" key="4">
    <source>
        <dbReference type="Proteomes" id="UP000318571"/>
    </source>
</evidence>
<proteinExistence type="predicted"/>
<feature type="chain" id="PRO_5021818528" description="CUB domain-containing protein" evidence="1">
    <location>
        <begin position="21"/>
        <end position="239"/>
    </location>
</feature>
<reference evidence="3 4" key="1">
    <citation type="journal article" date="2018" name="Nat. Ecol. Evol.">
        <title>Genomic signatures of mitonuclear coevolution across populations of Tigriopus californicus.</title>
        <authorList>
            <person name="Barreto F.S."/>
            <person name="Watson E.T."/>
            <person name="Lima T.G."/>
            <person name="Willett C.S."/>
            <person name="Edmands S."/>
            <person name="Li W."/>
            <person name="Burton R.S."/>
        </authorList>
    </citation>
    <scope>NUCLEOTIDE SEQUENCE [LARGE SCALE GENOMIC DNA]</scope>
    <source>
        <strain evidence="3 4">San Diego</strain>
    </source>
</reference>
<feature type="domain" description="CUB" evidence="2">
    <location>
        <begin position="122"/>
        <end position="229"/>
    </location>
</feature>
<dbReference type="Pfam" id="PF26080">
    <property type="entry name" value="CUB_animal"/>
    <property type="match status" value="1"/>
</dbReference>
<organism evidence="3 4">
    <name type="scientific">Tigriopus californicus</name>
    <name type="common">Marine copepod</name>
    <dbReference type="NCBI Taxonomy" id="6832"/>
    <lineage>
        <taxon>Eukaryota</taxon>
        <taxon>Metazoa</taxon>
        <taxon>Ecdysozoa</taxon>
        <taxon>Arthropoda</taxon>
        <taxon>Crustacea</taxon>
        <taxon>Multicrustacea</taxon>
        <taxon>Hexanauplia</taxon>
        <taxon>Copepoda</taxon>
        <taxon>Harpacticoida</taxon>
        <taxon>Harpacticidae</taxon>
        <taxon>Tigriopus</taxon>
    </lineage>
</organism>
<protein>
    <recommendedName>
        <fullName evidence="2">CUB domain-containing protein</fullName>
    </recommendedName>
</protein>
<dbReference type="InterPro" id="IPR058698">
    <property type="entry name" value="CUB_metazoa"/>
</dbReference>
<keyword evidence="1" id="KW-0732">Signal</keyword>
<evidence type="ECO:0000256" key="1">
    <source>
        <dbReference type="SAM" id="SignalP"/>
    </source>
</evidence>
<comment type="caution">
    <text evidence="3">The sequence shown here is derived from an EMBL/GenBank/DDBJ whole genome shotgun (WGS) entry which is preliminary data.</text>
</comment>
<accession>A0A553PFL9</accession>
<sequence>MIRRLCLIILALGTCSPVLNMDIDQLNKTDNHRRGKVISLFSVVTFGNVACQSSLTYTTNTIGTVSISTFATDPFVTGVCQLRLDFESFALRGTDTQSEATGGTCLDQFVVTVRPLMTILAPNGCLQYHFGLSGRLTSFNFNPTNDNHLASQNYNVCIDQEDGFCCVEYTQCTDTDSFSLSTGTSTIDTAQQKVLFGSLCSLDFVIIEDCTSPFQVGIRTDELADGSAAINSKASRGEF</sequence>
<dbReference type="AlphaFoldDB" id="A0A553PFL9"/>
<gene>
    <name evidence="3" type="ORF">TCAL_05341</name>
</gene>
<feature type="signal peptide" evidence="1">
    <location>
        <begin position="1"/>
        <end position="20"/>
    </location>
</feature>
<dbReference type="PANTHER" id="PTHR33236">
    <property type="entry name" value="INTRAFLAGELLAR TRANSPORT PROTEIN 122 FAMILY PROTEIN-RELATED"/>
    <property type="match status" value="1"/>
</dbReference>
<evidence type="ECO:0000259" key="2">
    <source>
        <dbReference type="Pfam" id="PF26080"/>
    </source>
</evidence>
<name>A0A553PFL9_TIGCA</name>
<dbReference type="EMBL" id="VCGU01000004">
    <property type="protein sequence ID" value="TRY76471.1"/>
    <property type="molecule type" value="Genomic_DNA"/>
</dbReference>
<dbReference type="PANTHER" id="PTHR33236:SF5">
    <property type="entry name" value="CUB DOMAIN-CONTAINING PROTEIN"/>
    <property type="match status" value="1"/>
</dbReference>
<feature type="non-terminal residue" evidence="3">
    <location>
        <position position="239"/>
    </location>
</feature>
<evidence type="ECO:0000313" key="3">
    <source>
        <dbReference type="EMBL" id="TRY76471.1"/>
    </source>
</evidence>